<dbReference type="OrthoDB" id="5975154at2759"/>
<comment type="caution">
    <text evidence="5">The sequence shown here is derived from an EMBL/GenBank/DDBJ whole genome shotgun (WGS) entry which is preliminary data.</text>
</comment>
<dbReference type="GO" id="GO:0004888">
    <property type="term" value="F:transmembrane signaling receptor activity"/>
    <property type="evidence" value="ECO:0007669"/>
    <property type="project" value="InterPro"/>
</dbReference>
<feature type="transmembrane region" description="Helical" evidence="3">
    <location>
        <begin position="356"/>
        <end position="379"/>
    </location>
</feature>
<dbReference type="GO" id="GO:0005230">
    <property type="term" value="F:extracellular ligand-gated monoatomic ion channel activity"/>
    <property type="evidence" value="ECO:0007669"/>
    <property type="project" value="InterPro"/>
</dbReference>
<keyword evidence="3" id="KW-1133">Transmembrane helix</keyword>
<dbReference type="InterPro" id="IPR006201">
    <property type="entry name" value="Neur_channel"/>
</dbReference>
<dbReference type="InterPro" id="IPR036734">
    <property type="entry name" value="Neur_chan_lig-bd_sf"/>
</dbReference>
<feature type="transmembrane region" description="Helical" evidence="3">
    <location>
        <begin position="288"/>
        <end position="306"/>
    </location>
</feature>
<evidence type="ECO:0000313" key="5">
    <source>
        <dbReference type="EMBL" id="CAD6197348.1"/>
    </source>
</evidence>
<feature type="transmembrane region" description="Helical" evidence="3">
    <location>
        <begin position="318"/>
        <end position="335"/>
    </location>
</feature>
<name>A0A8S1HS76_9PELO</name>
<dbReference type="InterPro" id="IPR018000">
    <property type="entry name" value="Neurotransmitter_ion_chnl_CS"/>
</dbReference>
<accession>A0A8S1HS76</accession>
<dbReference type="CDD" id="cd18989">
    <property type="entry name" value="LGIC_ECD_cation"/>
    <property type="match status" value="1"/>
</dbReference>
<dbReference type="GO" id="GO:0016020">
    <property type="term" value="C:membrane"/>
    <property type="evidence" value="ECO:0007669"/>
    <property type="project" value="UniProtKB-SubCell"/>
</dbReference>
<dbReference type="EMBL" id="CAJGYM010000091">
    <property type="protein sequence ID" value="CAD6197348.1"/>
    <property type="molecule type" value="Genomic_DNA"/>
</dbReference>
<evidence type="ECO:0000259" key="4">
    <source>
        <dbReference type="Pfam" id="PF02931"/>
    </source>
</evidence>
<dbReference type="Pfam" id="PF02931">
    <property type="entry name" value="Neur_chan_LBD"/>
    <property type="match status" value="1"/>
</dbReference>
<keyword evidence="3" id="KW-0812">Transmembrane</keyword>
<evidence type="ECO:0000256" key="3">
    <source>
        <dbReference type="SAM" id="Phobius"/>
    </source>
</evidence>
<dbReference type="PROSITE" id="PS00236">
    <property type="entry name" value="NEUROTR_ION_CHANNEL"/>
    <property type="match status" value="1"/>
</dbReference>
<dbReference type="Proteomes" id="UP000835052">
    <property type="component" value="Unassembled WGS sequence"/>
</dbReference>
<evidence type="ECO:0000313" key="6">
    <source>
        <dbReference type="Proteomes" id="UP000835052"/>
    </source>
</evidence>
<dbReference type="AlphaFoldDB" id="A0A8S1HS76"/>
<gene>
    <name evidence="5" type="ORF">CAUJ_LOCUS13257</name>
</gene>
<keyword evidence="6" id="KW-1185">Reference proteome</keyword>
<sequence length="380" mass="43540">MNDGTFTLMNLLSLALPFKDFTGTDLQRHYDNEMRLIRDLSKNPNLTQPLTKLPAKVMPYFVITHVHELDQEEQVMMLSGSLTLMWLDDRLEWNMSEYGQISELSKSRFGSFGSRQLKIWVPNVHVTDLSSKTEAYLAFEKAELLITNSGMVRATVNLNIKTTCSFDVADYPDDTQNCTFSIYSPLAADVFQFTRFGGVVIPRAAPAVDVADFVVDRIDSSSMYLAGGYVVVKNVEKWRKLAFLRSINRYNIVFKRKNVYYRHMAMQMFCISAAVNVIAILPTMKAVVLLLMCLMAQVLHAIYLFGQLPPAYVSLPRIVQVGMFLMLETVLLMAWRSFCIHFRQHYEVSKKNWVDYITIADTLVIFSCFAFLIFSAFILF</sequence>
<reference evidence="5" key="1">
    <citation type="submission" date="2020-10" db="EMBL/GenBank/DDBJ databases">
        <authorList>
            <person name="Kikuchi T."/>
        </authorList>
    </citation>
    <scope>NUCLEOTIDE SEQUENCE</scope>
    <source>
        <strain evidence="5">NKZ352</strain>
    </source>
</reference>
<feature type="domain" description="Neurotransmitter-gated ion-channel ligand-binding" evidence="4">
    <location>
        <begin position="35"/>
        <end position="184"/>
    </location>
</feature>
<dbReference type="SUPFAM" id="SSF63712">
    <property type="entry name" value="Nicotinic receptor ligand binding domain-like"/>
    <property type="match status" value="1"/>
</dbReference>
<evidence type="ECO:0000256" key="1">
    <source>
        <dbReference type="ARBA" id="ARBA00004141"/>
    </source>
</evidence>
<organism evidence="5 6">
    <name type="scientific">Caenorhabditis auriculariae</name>
    <dbReference type="NCBI Taxonomy" id="2777116"/>
    <lineage>
        <taxon>Eukaryota</taxon>
        <taxon>Metazoa</taxon>
        <taxon>Ecdysozoa</taxon>
        <taxon>Nematoda</taxon>
        <taxon>Chromadorea</taxon>
        <taxon>Rhabditida</taxon>
        <taxon>Rhabditina</taxon>
        <taxon>Rhabditomorpha</taxon>
        <taxon>Rhabditoidea</taxon>
        <taxon>Rhabditidae</taxon>
        <taxon>Peloderinae</taxon>
        <taxon>Caenorhabditis</taxon>
    </lineage>
</organism>
<proteinExistence type="predicted"/>
<comment type="subcellular location">
    <subcellularLocation>
        <location evidence="1">Membrane</location>
        <topology evidence="1">Multi-pass membrane protein</topology>
    </subcellularLocation>
</comment>
<protein>
    <recommendedName>
        <fullName evidence="4">Neurotransmitter-gated ion-channel ligand-binding domain-containing protein</fullName>
    </recommendedName>
</protein>
<dbReference type="Gene3D" id="2.70.170.10">
    <property type="entry name" value="Neurotransmitter-gated ion-channel ligand-binding domain"/>
    <property type="match status" value="1"/>
</dbReference>
<keyword evidence="2 3" id="KW-0472">Membrane</keyword>
<dbReference type="InterPro" id="IPR006202">
    <property type="entry name" value="Neur_chan_lig-bd"/>
</dbReference>
<dbReference type="PANTHER" id="PTHR18945">
    <property type="entry name" value="NEUROTRANSMITTER GATED ION CHANNEL"/>
    <property type="match status" value="1"/>
</dbReference>
<feature type="transmembrane region" description="Helical" evidence="3">
    <location>
        <begin position="260"/>
        <end position="281"/>
    </location>
</feature>
<evidence type="ECO:0000256" key="2">
    <source>
        <dbReference type="ARBA" id="ARBA00023136"/>
    </source>
</evidence>